<proteinExistence type="predicted"/>
<evidence type="ECO:0000313" key="7">
    <source>
        <dbReference type="Proteomes" id="UP000322699"/>
    </source>
</evidence>
<comment type="caution">
    <text evidence="6">The sequence shown here is derived from an EMBL/GenBank/DDBJ whole genome shotgun (WGS) entry which is preliminary data.</text>
</comment>
<dbReference type="PANTHER" id="PTHR23150">
    <property type="entry name" value="SULFATASE MODIFYING FACTOR 1, 2"/>
    <property type="match status" value="1"/>
</dbReference>
<dbReference type="Proteomes" id="UP000322699">
    <property type="component" value="Unassembled WGS sequence"/>
</dbReference>
<dbReference type="EC" id="1.8.-.-" evidence="6"/>
<dbReference type="InterPro" id="IPR042095">
    <property type="entry name" value="SUMF_sf"/>
</dbReference>
<gene>
    <name evidence="6" type="primary">egtB</name>
    <name evidence="6" type="ORF">LF1_04180</name>
</gene>
<feature type="domain" description="Sulfatase-modifying factor enzyme-like" evidence="4">
    <location>
        <begin position="179"/>
        <end position="421"/>
    </location>
</feature>
<evidence type="ECO:0000256" key="2">
    <source>
        <dbReference type="ARBA" id="ARBA00023004"/>
    </source>
</evidence>
<evidence type="ECO:0000259" key="5">
    <source>
        <dbReference type="Pfam" id="PF12867"/>
    </source>
</evidence>
<dbReference type="Gene3D" id="3.90.1580.10">
    <property type="entry name" value="paralog of FGE (formylglycine-generating enzyme)"/>
    <property type="match status" value="1"/>
</dbReference>
<dbReference type="SUPFAM" id="SSF56436">
    <property type="entry name" value="C-type lectin-like"/>
    <property type="match status" value="1"/>
</dbReference>
<dbReference type="Pfam" id="PF12867">
    <property type="entry name" value="DinB_2"/>
    <property type="match status" value="1"/>
</dbReference>
<keyword evidence="2" id="KW-0408">Iron</keyword>
<dbReference type="OrthoDB" id="9812426at2"/>
<dbReference type="Pfam" id="PF03781">
    <property type="entry name" value="FGE-sulfatase"/>
    <property type="match status" value="1"/>
</dbReference>
<dbReference type="RefSeq" id="WP_068262985.1">
    <property type="nucleotide sequence ID" value="NZ_LWSK01000041.1"/>
</dbReference>
<dbReference type="GO" id="GO:0016491">
    <property type="term" value="F:oxidoreductase activity"/>
    <property type="evidence" value="ECO:0007669"/>
    <property type="project" value="UniProtKB-KW"/>
</dbReference>
<evidence type="ECO:0000256" key="1">
    <source>
        <dbReference type="ARBA" id="ARBA00023002"/>
    </source>
</evidence>
<protein>
    <submittedName>
        <fullName evidence="6">Iron(II)-dependent oxidoreductase EgtB</fullName>
        <ecNumber evidence="6">1.8.-.-</ecNumber>
    </submittedName>
</protein>
<evidence type="ECO:0000259" key="4">
    <source>
        <dbReference type="Pfam" id="PF03781"/>
    </source>
</evidence>
<keyword evidence="1 6" id="KW-0560">Oxidoreductase</keyword>
<evidence type="ECO:0000256" key="3">
    <source>
        <dbReference type="ARBA" id="ARBA00037882"/>
    </source>
</evidence>
<dbReference type="InterPro" id="IPR016187">
    <property type="entry name" value="CTDL_fold"/>
</dbReference>
<reference evidence="6 7" key="1">
    <citation type="submission" date="2019-08" db="EMBL/GenBank/DDBJ databases">
        <title>Deep-cultivation of Planctomycetes and their phenomic and genomic characterization uncovers novel biology.</title>
        <authorList>
            <person name="Wiegand S."/>
            <person name="Jogler M."/>
            <person name="Boedeker C."/>
            <person name="Pinto D."/>
            <person name="Vollmers J."/>
            <person name="Rivas-Marin E."/>
            <person name="Kohn T."/>
            <person name="Peeters S.H."/>
            <person name="Heuer A."/>
            <person name="Rast P."/>
            <person name="Oberbeckmann S."/>
            <person name="Bunk B."/>
            <person name="Jeske O."/>
            <person name="Meyerdierks A."/>
            <person name="Storesund J.E."/>
            <person name="Kallscheuer N."/>
            <person name="Luecker S."/>
            <person name="Lage O.M."/>
            <person name="Pohl T."/>
            <person name="Merkel B.J."/>
            <person name="Hornburger P."/>
            <person name="Mueller R.-W."/>
            <person name="Bruemmer F."/>
            <person name="Labrenz M."/>
            <person name="Spormann A.M."/>
            <person name="Op Den Camp H."/>
            <person name="Overmann J."/>
            <person name="Amann R."/>
            <person name="Jetten M.S.M."/>
            <person name="Mascher T."/>
            <person name="Medema M.H."/>
            <person name="Devos D.P."/>
            <person name="Kaster A.-K."/>
            <person name="Ovreas L."/>
            <person name="Rohde M."/>
            <person name="Galperin M.Y."/>
            <person name="Jogler C."/>
        </authorList>
    </citation>
    <scope>NUCLEOTIDE SEQUENCE [LARGE SCALE GENOMIC DNA]</scope>
    <source>
        <strain evidence="6 7">LF1</strain>
    </source>
</reference>
<comment type="pathway">
    <text evidence="3">Amino-acid biosynthesis; ergothioneine biosynthesis.</text>
</comment>
<dbReference type="EMBL" id="VRLW01000001">
    <property type="protein sequence ID" value="KAA1257928.1"/>
    <property type="molecule type" value="Genomic_DNA"/>
</dbReference>
<sequence length="423" mass="48135">MPKIDSNVAAERYPSVRRLTEQLAEPLSAEDCSIQSMSDASPTRWHMAHTTWFFETFLLKQLPGYVSPSPQFEQLFNSYYNSVSELFDRSRRGCLSRPNMDEVREYRKHVDSLVRENLESGKFNDHQLAVLEIGINHEQQHQELILTDIKHGLACSPLLPTYRESVSENYADADASEIEWVDGPDGLVSIGHDGEGFSFDNESPRHLFHLVPYQVASRTVTNAEFLQFMQDGGYSRPEFWLSAGWDAVQSNDWSAPLYWKKAGDEWENFTLAGPRPIAMNEPVCHISYFEADAYARWAGCRLPTEFEWEAMVDSLSIKPDSGCWSDQLISANQAIHPRALVQNHGFDHAFGNVWEWTSSQYSAYPGYAPPPGALGEYNGKFMCNQFVLRGGSCATPQGHIRSTYRNFFPADTRWQFSGIRLGR</sequence>
<dbReference type="PANTHER" id="PTHR23150:SF36">
    <property type="entry name" value="HERCYNINE OXYGENASE"/>
    <property type="match status" value="1"/>
</dbReference>
<dbReference type="GO" id="GO:0052699">
    <property type="term" value="P:ergothioneine biosynthetic process"/>
    <property type="evidence" value="ECO:0007669"/>
    <property type="project" value="InterPro"/>
</dbReference>
<name>A0A5B1C9W2_9BACT</name>
<evidence type="ECO:0000313" key="6">
    <source>
        <dbReference type="EMBL" id="KAA1257928.1"/>
    </source>
</evidence>
<accession>A0A5B1C9W2</accession>
<dbReference type="AlphaFoldDB" id="A0A5B1C9W2"/>
<organism evidence="6 7">
    <name type="scientific">Rubripirellula obstinata</name>
    <dbReference type="NCBI Taxonomy" id="406547"/>
    <lineage>
        <taxon>Bacteria</taxon>
        <taxon>Pseudomonadati</taxon>
        <taxon>Planctomycetota</taxon>
        <taxon>Planctomycetia</taxon>
        <taxon>Pirellulales</taxon>
        <taxon>Pirellulaceae</taxon>
        <taxon>Rubripirellula</taxon>
    </lineage>
</organism>
<feature type="domain" description="DinB-like" evidence="5">
    <location>
        <begin position="16"/>
        <end position="145"/>
    </location>
</feature>
<dbReference type="InterPro" id="IPR017806">
    <property type="entry name" value="EgtB"/>
</dbReference>
<dbReference type="InterPro" id="IPR051043">
    <property type="entry name" value="Sulfatase_Mod_Factor_Kinase"/>
</dbReference>
<dbReference type="NCBIfam" id="TIGR03440">
    <property type="entry name" value="egtB_TIGR03440"/>
    <property type="match status" value="1"/>
</dbReference>
<dbReference type="InterPro" id="IPR024775">
    <property type="entry name" value="DinB-like"/>
</dbReference>
<keyword evidence="7" id="KW-1185">Reference proteome</keyword>
<dbReference type="InterPro" id="IPR005532">
    <property type="entry name" value="SUMF_dom"/>
</dbReference>